<evidence type="ECO:0000313" key="2">
    <source>
        <dbReference type="Proteomes" id="UP000738359"/>
    </source>
</evidence>
<feature type="non-terminal residue" evidence="1">
    <location>
        <position position="336"/>
    </location>
</feature>
<evidence type="ECO:0000313" key="1">
    <source>
        <dbReference type="EMBL" id="KAF9949928.1"/>
    </source>
</evidence>
<proteinExistence type="predicted"/>
<organism evidence="1 2">
    <name type="scientific">Mortierella alpina</name>
    <name type="common">Oleaginous fungus</name>
    <name type="synonym">Mortierella renispora</name>
    <dbReference type="NCBI Taxonomy" id="64518"/>
    <lineage>
        <taxon>Eukaryota</taxon>
        <taxon>Fungi</taxon>
        <taxon>Fungi incertae sedis</taxon>
        <taxon>Mucoromycota</taxon>
        <taxon>Mortierellomycotina</taxon>
        <taxon>Mortierellomycetes</taxon>
        <taxon>Mortierellales</taxon>
        <taxon>Mortierellaceae</taxon>
        <taxon>Mortierella</taxon>
    </lineage>
</organism>
<dbReference type="OrthoDB" id="2339315at2759"/>
<dbReference type="Proteomes" id="UP000738359">
    <property type="component" value="Unassembled WGS sequence"/>
</dbReference>
<dbReference type="AlphaFoldDB" id="A0A9P6IVL7"/>
<keyword evidence="2" id="KW-1185">Reference proteome</keyword>
<evidence type="ECO:0008006" key="3">
    <source>
        <dbReference type="Google" id="ProtNLM"/>
    </source>
</evidence>
<sequence>MSTSPFTSIFDLPPVVDTICRYLHRRDYSNVSLVNKTFYNGCKRYIWRRLVFKNTEENEALPKEHRRALRANSHWIQNMTVSKTHPPLRCLTKSPTACRNLKFLGCSLEHRSSKYTKALAKLLVLNTDIIGLRIEFSDEYLQMQDEDQPPNIDGIKQVGLALPHLTSLQYISVETPGIFGHIDLFLFLTCLPPCVKVFKFMQLYPRDNEVDEAPYALTPHGLAWRDVYSDLVDLEFGEFEHYSLTPFLIPFLQRCPRLIRLTLPIVPGPGLLSIAEVLRGNCSKLRFLTIVGHLQEEHLLPIVDVIPALLTLDLPVSVPTTAIFLPQLVAKWSHTL</sequence>
<reference evidence="1" key="1">
    <citation type="journal article" date="2020" name="Fungal Divers.">
        <title>Resolving the Mortierellaceae phylogeny through synthesis of multi-gene phylogenetics and phylogenomics.</title>
        <authorList>
            <person name="Vandepol N."/>
            <person name="Liber J."/>
            <person name="Desiro A."/>
            <person name="Na H."/>
            <person name="Kennedy M."/>
            <person name="Barry K."/>
            <person name="Grigoriev I.V."/>
            <person name="Miller A.N."/>
            <person name="O'Donnell K."/>
            <person name="Stajich J.E."/>
            <person name="Bonito G."/>
        </authorList>
    </citation>
    <scope>NUCLEOTIDE SEQUENCE</scope>
    <source>
        <strain evidence="1">CK1249</strain>
    </source>
</reference>
<name>A0A9P6IVL7_MORAP</name>
<comment type="caution">
    <text evidence="1">The sequence shown here is derived from an EMBL/GenBank/DDBJ whole genome shotgun (WGS) entry which is preliminary data.</text>
</comment>
<protein>
    <recommendedName>
        <fullName evidence="3">F-box domain-containing protein</fullName>
    </recommendedName>
</protein>
<dbReference type="SUPFAM" id="SSF52047">
    <property type="entry name" value="RNI-like"/>
    <property type="match status" value="1"/>
</dbReference>
<gene>
    <name evidence="1" type="ORF">BGZ70_001576</name>
</gene>
<accession>A0A9P6IVL7</accession>
<dbReference type="EMBL" id="JAAAHY010001357">
    <property type="protein sequence ID" value="KAF9949928.1"/>
    <property type="molecule type" value="Genomic_DNA"/>
</dbReference>